<proteinExistence type="predicted"/>
<evidence type="ECO:0000313" key="2">
    <source>
        <dbReference type="EMBL" id="KAF2965644.1"/>
    </source>
</evidence>
<comment type="caution">
    <text evidence="2">The sequence shown here is derived from an EMBL/GenBank/DDBJ whole genome shotgun (WGS) entry which is preliminary data.</text>
</comment>
<evidence type="ECO:0000313" key="3">
    <source>
        <dbReference type="Proteomes" id="UP000481858"/>
    </source>
</evidence>
<accession>A0A7C8IQA6</accession>
<sequence>MTSRMLFTSTRQIACFSLSRQAVVAQRSFSGSTMSLKHKESTGRFCLSDDHNSPQLLIMIGRGLIGDDYDPEKHKLDSLSKHKLGKGHWKPELASDSEEAVKADRTAKEDMTTLQNRTKATAEETSKTGTSMRDGL</sequence>
<organism evidence="2 3">
    <name type="scientific">Xylaria multiplex</name>
    <dbReference type="NCBI Taxonomy" id="323545"/>
    <lineage>
        <taxon>Eukaryota</taxon>
        <taxon>Fungi</taxon>
        <taxon>Dikarya</taxon>
        <taxon>Ascomycota</taxon>
        <taxon>Pezizomycotina</taxon>
        <taxon>Sordariomycetes</taxon>
        <taxon>Xylariomycetidae</taxon>
        <taxon>Xylariales</taxon>
        <taxon>Xylariaceae</taxon>
        <taxon>Xylaria</taxon>
    </lineage>
</organism>
<reference evidence="2 3" key="1">
    <citation type="submission" date="2019-12" db="EMBL/GenBank/DDBJ databases">
        <title>Draft genome sequence of the ascomycete Xylaria multiplex DSM 110363.</title>
        <authorList>
            <person name="Buettner E."/>
            <person name="Kellner H."/>
        </authorList>
    </citation>
    <scope>NUCLEOTIDE SEQUENCE [LARGE SCALE GENOMIC DNA]</scope>
    <source>
        <strain evidence="2 3">DSM 110363</strain>
    </source>
</reference>
<dbReference type="EMBL" id="WUBL01000109">
    <property type="protein sequence ID" value="KAF2965644.1"/>
    <property type="molecule type" value="Genomic_DNA"/>
</dbReference>
<dbReference type="OrthoDB" id="529205at2759"/>
<feature type="compositionally biased region" description="Polar residues" evidence="1">
    <location>
        <begin position="127"/>
        <end position="136"/>
    </location>
</feature>
<dbReference type="AlphaFoldDB" id="A0A7C8IQA6"/>
<dbReference type="Proteomes" id="UP000481858">
    <property type="component" value="Unassembled WGS sequence"/>
</dbReference>
<dbReference type="InParanoid" id="A0A7C8IQA6"/>
<keyword evidence="3" id="KW-1185">Reference proteome</keyword>
<gene>
    <name evidence="2" type="ORF">GQX73_g7940</name>
</gene>
<name>A0A7C8IQA6_9PEZI</name>
<feature type="compositionally biased region" description="Basic and acidic residues" evidence="1">
    <location>
        <begin position="89"/>
        <end position="111"/>
    </location>
</feature>
<evidence type="ECO:0000256" key="1">
    <source>
        <dbReference type="SAM" id="MobiDB-lite"/>
    </source>
</evidence>
<protein>
    <submittedName>
        <fullName evidence="2">Uncharacterized protein</fullName>
    </submittedName>
</protein>
<feature type="region of interest" description="Disordered" evidence="1">
    <location>
        <begin position="83"/>
        <end position="136"/>
    </location>
</feature>